<dbReference type="Pfam" id="PF00440">
    <property type="entry name" value="TetR_N"/>
    <property type="match status" value="1"/>
</dbReference>
<keyword evidence="5" id="KW-1185">Reference proteome</keyword>
<proteinExistence type="predicted"/>
<protein>
    <submittedName>
        <fullName evidence="4">TetR family transcriptional regulator</fullName>
    </submittedName>
</protein>
<evidence type="ECO:0000256" key="2">
    <source>
        <dbReference type="PROSITE-ProRule" id="PRU00335"/>
    </source>
</evidence>
<evidence type="ECO:0000313" key="5">
    <source>
        <dbReference type="Proteomes" id="UP000030081"/>
    </source>
</evidence>
<dbReference type="EMBL" id="CP009617">
    <property type="protein sequence ID" value="AIW18921.1"/>
    <property type="molecule type" value="Genomic_DNA"/>
</dbReference>
<dbReference type="AlphaFoldDB" id="A0AAN0VXX2"/>
<sequence length="248" mass="27945">MPAPRHSFAEQERLVLDAAAQSILESSLIDFKMSNIAKNAGLSMGSVYKHIQSKEDVLVALSVRLDKQATAAVKEVLSLPYSLPTKIVAINLLSEKAMYLYPFGYQLMTMLSSQDLLAKASEKWLNKLSIAAEEIRLCFEQALRQAIQSQELLCNEDEQESLIEEFLLLNWAISIGFPQIVNHPHDVSITESKRNVNIPLSLEHPLIRATIRMTNSYPWKHPVSIEELSEIEQILQSRGMRENSEPSA</sequence>
<dbReference type="Gene3D" id="1.10.357.10">
    <property type="entry name" value="Tetracycline Repressor, domain 2"/>
    <property type="match status" value="1"/>
</dbReference>
<dbReference type="GO" id="GO:0003677">
    <property type="term" value="F:DNA binding"/>
    <property type="evidence" value="ECO:0007669"/>
    <property type="project" value="UniProtKB-UniRule"/>
</dbReference>
<organism evidence="4 5">
    <name type="scientific">Vibrio coralliilyticus</name>
    <dbReference type="NCBI Taxonomy" id="190893"/>
    <lineage>
        <taxon>Bacteria</taxon>
        <taxon>Pseudomonadati</taxon>
        <taxon>Pseudomonadota</taxon>
        <taxon>Gammaproteobacteria</taxon>
        <taxon>Vibrionales</taxon>
        <taxon>Vibrionaceae</taxon>
        <taxon>Vibrio</taxon>
    </lineage>
</organism>
<accession>A0AAN0VXX2</accession>
<evidence type="ECO:0000313" key="4">
    <source>
        <dbReference type="EMBL" id="AIW18921.1"/>
    </source>
</evidence>
<dbReference type="Proteomes" id="UP000030081">
    <property type="component" value="Chromosome 1"/>
</dbReference>
<dbReference type="RefSeq" id="WP_043008128.1">
    <property type="nucleotide sequence ID" value="NZ_CP009617.1"/>
</dbReference>
<name>A0AAN0VXX2_9VIBR</name>
<dbReference type="InterPro" id="IPR001647">
    <property type="entry name" value="HTH_TetR"/>
</dbReference>
<dbReference type="PRINTS" id="PR00455">
    <property type="entry name" value="HTHTETR"/>
</dbReference>
<reference evidence="4 5" key="1">
    <citation type="submission" date="2014-10" db="EMBL/GenBank/DDBJ databases">
        <title>The Complete Genome Sequence for the Shellfish Pathogen Vibrio coralliilyticus RE98 Isolated from a Shellfish Hatchery.</title>
        <authorList>
            <person name="Richards G.P."/>
            <person name="Bono J.L."/>
            <person name="Watson M.A."/>
            <person name="Needleman D.S."/>
        </authorList>
    </citation>
    <scope>NUCLEOTIDE SEQUENCE [LARGE SCALE GENOMIC DNA]</scope>
    <source>
        <strain evidence="4 5">RE98</strain>
    </source>
</reference>
<evidence type="ECO:0000259" key="3">
    <source>
        <dbReference type="PROSITE" id="PS50977"/>
    </source>
</evidence>
<gene>
    <name evidence="4" type="ORF">IX92_07620</name>
</gene>
<dbReference type="InterPro" id="IPR009057">
    <property type="entry name" value="Homeodomain-like_sf"/>
</dbReference>
<feature type="DNA-binding region" description="H-T-H motif" evidence="2">
    <location>
        <begin position="32"/>
        <end position="51"/>
    </location>
</feature>
<dbReference type="PROSITE" id="PS50977">
    <property type="entry name" value="HTH_TETR_2"/>
    <property type="match status" value="1"/>
</dbReference>
<keyword evidence="1 2" id="KW-0238">DNA-binding</keyword>
<dbReference type="SUPFAM" id="SSF46689">
    <property type="entry name" value="Homeodomain-like"/>
    <property type="match status" value="1"/>
</dbReference>
<evidence type="ECO:0000256" key="1">
    <source>
        <dbReference type="ARBA" id="ARBA00023125"/>
    </source>
</evidence>
<feature type="domain" description="HTH tetR-type" evidence="3">
    <location>
        <begin position="9"/>
        <end position="69"/>
    </location>
</feature>
<dbReference type="KEGG" id="vcy:IX92_07620"/>